<feature type="region of interest" description="Disordered" evidence="1">
    <location>
        <begin position="744"/>
        <end position="837"/>
    </location>
</feature>
<feature type="region of interest" description="Disordered" evidence="1">
    <location>
        <begin position="378"/>
        <end position="451"/>
    </location>
</feature>
<dbReference type="EMBL" id="KZ819297">
    <property type="protein sequence ID" value="PWN96899.1"/>
    <property type="molecule type" value="Genomic_DNA"/>
</dbReference>
<sequence length="1379" mass="144666">MSPSALPLRRSPSPPTRLVAEAAGAPSPPALDTDSVLALAARKQGALPVRSPLPAAARDAGPIAAGAGAAPGAPDAAASGSGSEPDSSPRSLRKLDTSAAMLSTAEPPRSSPSRSSAAAESVGGSSSAAPEASSSRSATASSSSPLVVERRALSAISSPLPLSSSPLASPSARPPPTPSPSSASLLRRISAGVLGDENRSGLGAYISVGTPSRSGFSTGGGSGSGGGVGSALLQMSASLGAAHVATPSPRSVPPPLLDVPRSSILMNPIKRTTVVDAWRWDSAGLASPPPTPGSPAPLTIRRVPYVASARERREAARERERAREAAREKEREKMREKEKEAESKVWGIPKKAFYLGLPDINFNSQASMLAGWGNGSGTTDYRPNRRPMSAHGGAGGRGTSFGDSRRETSQRERERERERRDREKEREKREKEIEADAAEDDPMDPEELAALNAIINTRRSAASAMALASGQVRFGEPSTPATAEPTPSEDISRSSLGLSARSVSHDSVPTISSVSTSTALETPNSEQPRPDLRRQSVSSSVLPPPSASGRIRFAPLPHTPVTLITPASEVAEDQMELIEDGKGRRSSNDVDGTALQGISAARPRAPDSLAPDSDGDSDDDEGWSRRWSNLGEKSKSWLGLGMLSTSEKEKEERRGRGRRPRSVRSSRPSSVKSRSSSVGSGDEDERQRRRELIRASRPGGTGMVTLPDGTKIKARRVGEGGGAETDYDELESNEWGFAGLAREARRTSAAVAASDEPPLSALSTEAPQSGRRADDIDDDHADDDDLAWVKRRRSERELSGRLTSVASRASASSGAESTADDEQMAASSDTVLAPPPSIAATVAAGSTIREAGATSSAPAPPAKPAVAVGPLLNAQQVAEMRRRHEEEVAALGAEVLANIARTKAQAKQQAAAAAAAEGGTAADDKSTVDSGAHHGSARHSRVSSHSDAATAALRSEARPATPPRKPSIRLPLRKPSLPMPVRKGFGHMPTSPQTPKLDLSSRLEEQVEPTETTVDGVRPTSSMHTDLVMSASPIGSPTSVIIKTPQQALPASSPDQSTIDLSPSRSSISLPSVRGSTFTSPSRTRLTSRSPSNSRVPIDSSVSVPMPSQTLPRRPDARGYAVVPLPGNQLGTRPARPHEGRVWLVDDDDDDFDTEEEGSGPRTIAVGDASSDEDDEDMGPEELAEEERRTAMQKKRATTKAAGQEVMSKAKAGPNGNAISAPAALSGRAGTRGTLRSAQSSAAVPRRDVGGSMGAAGGGKTKQTLRVASSLSAIRRVSGESAVSVEIDEADVSDDAELWPPSVQHSLGARRPSQQLREEGAIRARIAREKRRRAERRVEEERRRKRAEDETDPDWGWVNRTGGGPIGFGASSTSVNRRK</sequence>
<evidence type="ECO:0000256" key="1">
    <source>
        <dbReference type="SAM" id="MobiDB-lite"/>
    </source>
</evidence>
<feature type="region of interest" description="Disordered" evidence="1">
    <location>
        <begin position="472"/>
        <end position="730"/>
    </location>
</feature>
<feature type="region of interest" description="Disordered" evidence="1">
    <location>
        <begin position="63"/>
        <end position="188"/>
    </location>
</feature>
<feature type="compositionally biased region" description="Low complexity" evidence="1">
    <location>
        <begin position="507"/>
        <end position="518"/>
    </location>
</feature>
<feature type="region of interest" description="Disordered" evidence="1">
    <location>
        <begin position="1296"/>
        <end position="1379"/>
    </location>
</feature>
<feature type="compositionally biased region" description="Low complexity" evidence="1">
    <location>
        <begin position="665"/>
        <end position="680"/>
    </location>
</feature>
<feature type="compositionally biased region" description="Low complexity" evidence="1">
    <location>
        <begin position="800"/>
        <end position="817"/>
    </location>
</feature>
<feature type="compositionally biased region" description="Basic and acidic residues" evidence="1">
    <location>
        <begin position="1336"/>
        <end position="1348"/>
    </location>
</feature>
<feature type="compositionally biased region" description="Acidic residues" evidence="1">
    <location>
        <begin position="435"/>
        <end position="447"/>
    </location>
</feature>
<feature type="region of interest" description="Disordered" evidence="1">
    <location>
        <begin position="314"/>
        <end position="343"/>
    </location>
</feature>
<protein>
    <submittedName>
        <fullName evidence="2">Uncharacterized protein</fullName>
    </submittedName>
</protein>
<evidence type="ECO:0000313" key="2">
    <source>
        <dbReference type="EMBL" id="PWN96899.1"/>
    </source>
</evidence>
<feature type="compositionally biased region" description="Basic residues" evidence="1">
    <location>
        <begin position="655"/>
        <end position="664"/>
    </location>
</feature>
<dbReference type="STRING" id="58919.A0A316Z5L7"/>
<feature type="compositionally biased region" description="Low complexity" evidence="1">
    <location>
        <begin position="1057"/>
        <end position="1095"/>
    </location>
</feature>
<gene>
    <name evidence="2" type="ORF">FA09DRAFT_361621</name>
</gene>
<feature type="compositionally biased region" description="Low complexity" evidence="1">
    <location>
        <begin position="1"/>
        <end position="11"/>
    </location>
</feature>
<feature type="compositionally biased region" description="Polar residues" evidence="1">
    <location>
        <begin position="1100"/>
        <end position="1111"/>
    </location>
</feature>
<accession>A0A316Z5L7</accession>
<feature type="compositionally biased region" description="Low complexity" evidence="1">
    <location>
        <begin position="476"/>
        <end position="489"/>
    </location>
</feature>
<dbReference type="GeneID" id="37272925"/>
<dbReference type="OrthoDB" id="3350997at2759"/>
<feature type="compositionally biased region" description="Low complexity" evidence="1">
    <location>
        <begin position="63"/>
        <end position="90"/>
    </location>
</feature>
<feature type="region of interest" description="Disordered" evidence="1">
    <location>
        <begin position="1"/>
        <end position="32"/>
    </location>
</feature>
<feature type="compositionally biased region" description="Low complexity" evidence="1">
    <location>
        <begin position="153"/>
        <end position="171"/>
    </location>
</feature>
<feature type="compositionally biased region" description="Polar residues" evidence="1">
    <location>
        <begin position="1009"/>
        <end position="1024"/>
    </location>
</feature>
<feature type="compositionally biased region" description="Low complexity" evidence="1">
    <location>
        <begin position="105"/>
        <end position="145"/>
    </location>
</feature>
<name>A0A316Z5L7_9BASI</name>
<organism evidence="2 3">
    <name type="scientific">Tilletiopsis washingtonensis</name>
    <dbReference type="NCBI Taxonomy" id="58919"/>
    <lineage>
        <taxon>Eukaryota</taxon>
        <taxon>Fungi</taxon>
        <taxon>Dikarya</taxon>
        <taxon>Basidiomycota</taxon>
        <taxon>Ustilaginomycotina</taxon>
        <taxon>Exobasidiomycetes</taxon>
        <taxon>Entylomatales</taxon>
        <taxon>Entylomatales incertae sedis</taxon>
        <taxon>Tilletiopsis</taxon>
    </lineage>
</organism>
<feature type="compositionally biased region" description="Acidic residues" evidence="1">
    <location>
        <begin position="775"/>
        <end position="786"/>
    </location>
</feature>
<feature type="compositionally biased region" description="Polar residues" evidence="1">
    <location>
        <begin position="1033"/>
        <end position="1056"/>
    </location>
</feature>
<feature type="compositionally biased region" description="Polar residues" evidence="1">
    <location>
        <begin position="1370"/>
        <end position="1379"/>
    </location>
</feature>
<feature type="compositionally biased region" description="Low complexity" evidence="1">
    <location>
        <begin position="903"/>
        <end position="921"/>
    </location>
</feature>
<feature type="compositionally biased region" description="Acidic residues" evidence="1">
    <location>
        <begin position="1145"/>
        <end position="1158"/>
    </location>
</feature>
<dbReference type="Proteomes" id="UP000245946">
    <property type="component" value="Unassembled WGS sequence"/>
</dbReference>
<feature type="compositionally biased region" description="Basic and acidic residues" evidence="1">
    <location>
        <begin position="685"/>
        <end position="694"/>
    </location>
</feature>
<feature type="compositionally biased region" description="Basic and acidic residues" evidence="1">
    <location>
        <begin position="579"/>
        <end position="588"/>
    </location>
</feature>
<proteinExistence type="predicted"/>
<feature type="compositionally biased region" description="Basic and acidic residues" evidence="1">
    <location>
        <begin position="403"/>
        <end position="434"/>
    </location>
</feature>
<reference evidence="2 3" key="1">
    <citation type="journal article" date="2018" name="Mol. Biol. Evol.">
        <title>Broad Genomic Sampling Reveals a Smut Pathogenic Ancestry of the Fungal Clade Ustilaginomycotina.</title>
        <authorList>
            <person name="Kijpornyongpan T."/>
            <person name="Mondo S.J."/>
            <person name="Barry K."/>
            <person name="Sandor L."/>
            <person name="Lee J."/>
            <person name="Lipzen A."/>
            <person name="Pangilinan J."/>
            <person name="LaButti K."/>
            <person name="Hainaut M."/>
            <person name="Henrissat B."/>
            <person name="Grigoriev I.V."/>
            <person name="Spatafora J.W."/>
            <person name="Aime M.C."/>
        </authorList>
    </citation>
    <scope>NUCLEOTIDE SEQUENCE [LARGE SCALE GENOMIC DNA]</scope>
    <source>
        <strain evidence="2 3">MCA 4186</strain>
    </source>
</reference>
<feature type="compositionally biased region" description="Gly residues" evidence="1">
    <location>
        <begin position="1251"/>
        <end position="1260"/>
    </location>
</feature>
<feature type="region of interest" description="Disordered" evidence="1">
    <location>
        <begin position="903"/>
        <end position="1264"/>
    </location>
</feature>
<feature type="compositionally biased region" description="Acidic residues" evidence="1">
    <location>
        <begin position="1170"/>
        <end position="1185"/>
    </location>
</feature>
<keyword evidence="3" id="KW-1185">Reference proteome</keyword>
<evidence type="ECO:0000313" key="3">
    <source>
        <dbReference type="Proteomes" id="UP000245946"/>
    </source>
</evidence>
<dbReference type="RefSeq" id="XP_025597178.1">
    <property type="nucleotide sequence ID" value="XM_025745381.1"/>
</dbReference>